<comment type="caution">
    <text evidence="1">The sequence shown here is derived from an EMBL/GenBank/DDBJ whole genome shotgun (WGS) entry which is preliminary data.</text>
</comment>
<dbReference type="EMBL" id="JANBTW010000013">
    <property type="protein sequence ID" value="KAJ2679294.1"/>
    <property type="molecule type" value="Genomic_DNA"/>
</dbReference>
<dbReference type="AlphaFoldDB" id="A0A9W8KZW1"/>
<protein>
    <submittedName>
        <fullName evidence="1">Uncharacterized protein</fullName>
    </submittedName>
</protein>
<evidence type="ECO:0000313" key="1">
    <source>
        <dbReference type="EMBL" id="KAJ2679294.1"/>
    </source>
</evidence>
<sequence length="171" mass="19132">MTYMVLVSYNDYHCSFCNFVPVPVNGTFGDFKWAICEILREEKVAFVTANELSFNTDSFCIDTICNNDNLYELVEAYNVVQVDVYYGNMLALKASKACMASKSCINIPFAKDPCDSSRVPAIERENTLVESHPFSATSLDFKDIEELPPAYSPRSSTPVNVQYSSSAIFTC</sequence>
<reference evidence="1" key="1">
    <citation type="submission" date="2022-07" db="EMBL/GenBank/DDBJ databases">
        <title>Phylogenomic reconstructions and comparative analyses of Kickxellomycotina fungi.</title>
        <authorList>
            <person name="Reynolds N.K."/>
            <person name="Stajich J.E."/>
            <person name="Barry K."/>
            <person name="Grigoriev I.V."/>
            <person name="Crous P."/>
            <person name="Smith M.E."/>
        </authorList>
    </citation>
    <scope>NUCLEOTIDE SEQUENCE</scope>
    <source>
        <strain evidence="1">NRRL 3115</strain>
    </source>
</reference>
<organism evidence="1 2">
    <name type="scientific">Coemansia spiralis</name>
    <dbReference type="NCBI Taxonomy" id="417178"/>
    <lineage>
        <taxon>Eukaryota</taxon>
        <taxon>Fungi</taxon>
        <taxon>Fungi incertae sedis</taxon>
        <taxon>Zoopagomycota</taxon>
        <taxon>Kickxellomycotina</taxon>
        <taxon>Kickxellomycetes</taxon>
        <taxon>Kickxellales</taxon>
        <taxon>Kickxellaceae</taxon>
        <taxon>Coemansia</taxon>
    </lineage>
</organism>
<accession>A0A9W8KZW1</accession>
<dbReference type="Proteomes" id="UP001151518">
    <property type="component" value="Unassembled WGS sequence"/>
</dbReference>
<evidence type="ECO:0000313" key="2">
    <source>
        <dbReference type="Proteomes" id="UP001151518"/>
    </source>
</evidence>
<dbReference type="OrthoDB" id="5550122at2759"/>
<gene>
    <name evidence="1" type="ORF">GGI25_001650</name>
</gene>
<name>A0A9W8KZW1_9FUNG</name>
<proteinExistence type="predicted"/>